<comment type="caution">
    <text evidence="12">The sequence shown here is derived from an EMBL/GenBank/DDBJ whole genome shotgun (WGS) entry which is preliminary data.</text>
</comment>
<feature type="transmembrane region" description="Helical" evidence="9">
    <location>
        <begin position="21"/>
        <end position="43"/>
    </location>
</feature>
<feature type="transmembrane region" description="Helical" evidence="9">
    <location>
        <begin position="198"/>
        <end position="216"/>
    </location>
</feature>
<dbReference type="PANTHER" id="PTHR34820">
    <property type="entry name" value="INNER MEMBRANE PROTEIN YEBZ"/>
    <property type="match status" value="1"/>
</dbReference>
<feature type="transmembrane region" description="Helical" evidence="9">
    <location>
        <begin position="271"/>
        <end position="289"/>
    </location>
</feature>
<evidence type="ECO:0000259" key="10">
    <source>
        <dbReference type="Pfam" id="PF04234"/>
    </source>
</evidence>
<dbReference type="PANTHER" id="PTHR34820:SF4">
    <property type="entry name" value="INNER MEMBRANE PROTEIN YEBZ"/>
    <property type="match status" value="1"/>
</dbReference>
<proteinExistence type="predicted"/>
<evidence type="ECO:0000256" key="3">
    <source>
        <dbReference type="ARBA" id="ARBA00022692"/>
    </source>
</evidence>
<evidence type="ECO:0000256" key="2">
    <source>
        <dbReference type="ARBA" id="ARBA00022475"/>
    </source>
</evidence>
<dbReference type="GO" id="GO:0006825">
    <property type="term" value="P:copper ion transport"/>
    <property type="evidence" value="ECO:0007669"/>
    <property type="project" value="InterPro"/>
</dbReference>
<dbReference type="InterPro" id="IPR014755">
    <property type="entry name" value="Cu-Rt/internalin_Ig-like"/>
</dbReference>
<dbReference type="Gene3D" id="2.60.40.1220">
    <property type="match status" value="1"/>
</dbReference>
<feature type="domain" description="CopC" evidence="10">
    <location>
        <begin position="45"/>
        <end position="137"/>
    </location>
</feature>
<reference evidence="12" key="1">
    <citation type="submission" date="2021-01" db="EMBL/GenBank/DDBJ databases">
        <title>Whole genome shotgun sequence of Rhizocola hellebori NBRC 109834.</title>
        <authorList>
            <person name="Komaki H."/>
            <person name="Tamura T."/>
        </authorList>
    </citation>
    <scope>NUCLEOTIDE SEQUENCE</scope>
    <source>
        <strain evidence="12">NBRC 109834</strain>
    </source>
</reference>
<keyword evidence="4" id="KW-0479">Metal-binding</keyword>
<dbReference type="GO" id="GO:0042597">
    <property type="term" value="C:periplasmic space"/>
    <property type="evidence" value="ECO:0007669"/>
    <property type="project" value="InterPro"/>
</dbReference>
<keyword evidence="13" id="KW-1185">Reference proteome</keyword>
<keyword evidence="6 9" id="KW-1133">Transmembrane helix</keyword>
<evidence type="ECO:0000256" key="1">
    <source>
        <dbReference type="ARBA" id="ARBA00004651"/>
    </source>
</evidence>
<dbReference type="EMBL" id="BONY01000031">
    <property type="protein sequence ID" value="GIH06908.1"/>
    <property type="molecule type" value="Genomic_DNA"/>
</dbReference>
<dbReference type="SUPFAM" id="SSF81296">
    <property type="entry name" value="E set domains"/>
    <property type="match status" value="1"/>
</dbReference>
<dbReference type="InterPro" id="IPR032694">
    <property type="entry name" value="CopC/D"/>
</dbReference>
<dbReference type="Pfam" id="PF04234">
    <property type="entry name" value="CopC"/>
    <property type="match status" value="1"/>
</dbReference>
<feature type="transmembrane region" description="Helical" evidence="9">
    <location>
        <begin position="309"/>
        <end position="328"/>
    </location>
</feature>
<comment type="subcellular location">
    <subcellularLocation>
        <location evidence="1">Cell membrane</location>
        <topology evidence="1">Multi-pass membrane protein</topology>
    </subcellularLocation>
</comment>
<feature type="transmembrane region" description="Helical" evidence="9">
    <location>
        <begin position="166"/>
        <end position="186"/>
    </location>
</feature>
<dbReference type="GO" id="GO:0046688">
    <property type="term" value="P:response to copper ion"/>
    <property type="evidence" value="ECO:0007669"/>
    <property type="project" value="InterPro"/>
</dbReference>
<evidence type="ECO:0000256" key="9">
    <source>
        <dbReference type="SAM" id="Phobius"/>
    </source>
</evidence>
<organism evidence="12 13">
    <name type="scientific">Rhizocola hellebori</name>
    <dbReference type="NCBI Taxonomy" id="1392758"/>
    <lineage>
        <taxon>Bacteria</taxon>
        <taxon>Bacillati</taxon>
        <taxon>Actinomycetota</taxon>
        <taxon>Actinomycetes</taxon>
        <taxon>Micromonosporales</taxon>
        <taxon>Micromonosporaceae</taxon>
        <taxon>Rhizocola</taxon>
    </lineage>
</organism>
<keyword evidence="5" id="KW-0732">Signal</keyword>
<gene>
    <name evidence="12" type="ORF">Rhe02_49750</name>
</gene>
<feature type="domain" description="Copper resistance protein D" evidence="11">
    <location>
        <begin position="339"/>
        <end position="454"/>
    </location>
</feature>
<evidence type="ECO:0000256" key="4">
    <source>
        <dbReference type="ARBA" id="ARBA00022723"/>
    </source>
</evidence>
<dbReference type="GO" id="GO:0005886">
    <property type="term" value="C:plasma membrane"/>
    <property type="evidence" value="ECO:0007669"/>
    <property type="project" value="UniProtKB-SubCell"/>
</dbReference>
<sequence>MAVTGIWFPPARAAGGNPHRLFVLALLTFSFVGYLLGAAQPAWAHAELIGSTPANGSRLAEAPAEIRLRFSEKVNAVRDGVTLLDSAGAVQLVGTPSPGSESVLAITKPLPDGVYTVVWRVVSADSHPIHGAFVFSVGDAVVAALPGGAQSDVDPGLAAVFWLARWLGYAGLALLAGGVCFLIVCWPSGWASARVRRVIAAGWLTSVMCAGAALVLQGPYSQGGTLAGVADPALAAATLRSGYGAFMLARLGLLVAGGLLALALTRQRPMWIKVCTVVLLGVALPATWAGTGHAAAGNPLTKAVDTLHLSAMSIWLGGLAVLLTALLTRSAPPSAQAATALTRFSPLAAGCVATLVLTGIYQAWRGVGSIDALAGSAYGRLLLYKVAGIGVLLWLGALSNSAVRRGYANAATSLRGRAAREAAQQEQRSRAGLRRSVGLETVTAVAVLALTSVLVSTPPGSRPTTAPIAASTATEATLSLPGGARVSVTLDPARVGVSRLALSVRDKAGTDWDVPEVSASLSLPARSIGPLPVALSRLQAGRYQSQSLSLPAPGGWRLRISVRVSDFDQHTVETEVTVK</sequence>
<keyword evidence="3 9" id="KW-0812">Transmembrane</keyword>
<name>A0A8J3QC30_9ACTN</name>
<evidence type="ECO:0000313" key="13">
    <source>
        <dbReference type="Proteomes" id="UP000612899"/>
    </source>
</evidence>
<dbReference type="Pfam" id="PF05425">
    <property type="entry name" value="CopD"/>
    <property type="match status" value="1"/>
</dbReference>
<evidence type="ECO:0000256" key="7">
    <source>
        <dbReference type="ARBA" id="ARBA00023008"/>
    </source>
</evidence>
<dbReference type="Proteomes" id="UP000612899">
    <property type="component" value="Unassembled WGS sequence"/>
</dbReference>
<keyword evidence="8 9" id="KW-0472">Membrane</keyword>
<evidence type="ECO:0000256" key="8">
    <source>
        <dbReference type="ARBA" id="ARBA00023136"/>
    </source>
</evidence>
<evidence type="ECO:0000256" key="5">
    <source>
        <dbReference type="ARBA" id="ARBA00022729"/>
    </source>
</evidence>
<dbReference type="GO" id="GO:0005507">
    <property type="term" value="F:copper ion binding"/>
    <property type="evidence" value="ECO:0007669"/>
    <property type="project" value="InterPro"/>
</dbReference>
<feature type="transmembrane region" description="Helical" evidence="9">
    <location>
        <begin position="243"/>
        <end position="264"/>
    </location>
</feature>
<keyword evidence="7" id="KW-0186">Copper</keyword>
<protein>
    <submittedName>
        <fullName evidence="12">Transport integral membrane protein</fullName>
    </submittedName>
</protein>
<dbReference type="AlphaFoldDB" id="A0A8J3QC30"/>
<feature type="transmembrane region" description="Helical" evidence="9">
    <location>
        <begin position="340"/>
        <end position="361"/>
    </location>
</feature>
<dbReference type="InterPro" id="IPR014756">
    <property type="entry name" value="Ig_E-set"/>
</dbReference>
<keyword evidence="2" id="KW-1003">Cell membrane</keyword>
<evidence type="ECO:0000256" key="6">
    <source>
        <dbReference type="ARBA" id="ARBA00022989"/>
    </source>
</evidence>
<feature type="transmembrane region" description="Helical" evidence="9">
    <location>
        <begin position="381"/>
        <end position="398"/>
    </location>
</feature>
<dbReference type="InterPro" id="IPR007348">
    <property type="entry name" value="CopC_dom"/>
</dbReference>
<dbReference type="InterPro" id="IPR008457">
    <property type="entry name" value="Cu-R_CopD_dom"/>
</dbReference>
<evidence type="ECO:0000313" key="12">
    <source>
        <dbReference type="EMBL" id="GIH06908.1"/>
    </source>
</evidence>
<accession>A0A8J3QC30</accession>
<evidence type="ECO:0000259" key="11">
    <source>
        <dbReference type="Pfam" id="PF05425"/>
    </source>
</evidence>